<keyword evidence="5" id="KW-0813">Transport</keyword>
<organism evidence="14 15">
    <name type="scientific">Tetragonisca angustula</name>
    <dbReference type="NCBI Taxonomy" id="166442"/>
    <lineage>
        <taxon>Eukaryota</taxon>
        <taxon>Metazoa</taxon>
        <taxon>Ecdysozoa</taxon>
        <taxon>Arthropoda</taxon>
        <taxon>Hexapoda</taxon>
        <taxon>Insecta</taxon>
        <taxon>Pterygota</taxon>
        <taxon>Neoptera</taxon>
        <taxon>Endopterygota</taxon>
        <taxon>Hymenoptera</taxon>
        <taxon>Apocrita</taxon>
        <taxon>Aculeata</taxon>
        <taxon>Apoidea</taxon>
        <taxon>Anthophila</taxon>
        <taxon>Apidae</taxon>
        <taxon>Tetragonisca</taxon>
    </lineage>
</organism>
<dbReference type="SMART" id="SM00916">
    <property type="entry name" value="L51_S25_CI-B8"/>
    <property type="match status" value="1"/>
</dbReference>
<proteinExistence type="inferred from homology"/>
<dbReference type="Gene3D" id="3.40.30.10">
    <property type="entry name" value="Glutaredoxin"/>
    <property type="match status" value="1"/>
</dbReference>
<evidence type="ECO:0000256" key="2">
    <source>
        <dbReference type="ARBA" id="ARBA00004443"/>
    </source>
</evidence>
<dbReference type="AlphaFoldDB" id="A0AAW0ZW86"/>
<evidence type="ECO:0000256" key="10">
    <source>
        <dbReference type="ARBA" id="ARBA00023136"/>
    </source>
</evidence>
<keyword evidence="8" id="KW-0249">Electron transport</keyword>
<keyword evidence="9" id="KW-0496">Mitochondrion</keyword>
<evidence type="ECO:0000256" key="4">
    <source>
        <dbReference type="ARBA" id="ARBA00016394"/>
    </source>
</evidence>
<dbReference type="InterPro" id="IPR007741">
    <property type="entry name" value="Ribosomal_mL43/mS25/NADH_DH"/>
</dbReference>
<dbReference type="PANTHER" id="PTHR12878:SF0">
    <property type="entry name" value="NADH DEHYDROGENASE [UBIQUINONE] 1 ALPHA SUBCOMPLEX SUBUNIT 2"/>
    <property type="match status" value="1"/>
</dbReference>
<reference evidence="14 15" key="1">
    <citation type="submission" date="2024-05" db="EMBL/GenBank/DDBJ databases">
        <title>The nuclear and mitochondrial genome assemblies of Tetragonisca angustula (Apidae: Meliponini), a tiny yet remarkable pollinator in the Neotropics.</title>
        <authorList>
            <person name="Ferrari R."/>
            <person name="Ricardo P.C."/>
            <person name="Dias F.C."/>
            <person name="Araujo N.S."/>
            <person name="Soares D.O."/>
            <person name="Zhou Q.-S."/>
            <person name="Zhu C.-D."/>
            <person name="Coutinho L."/>
            <person name="Airas M.C."/>
            <person name="Batista T.M."/>
        </authorList>
    </citation>
    <scope>NUCLEOTIDE SEQUENCE [LARGE SCALE GENOMIC DNA]</scope>
    <source>
        <strain evidence="14">ASF017062</strain>
        <tissue evidence="14">Abdomen</tissue>
    </source>
</reference>
<evidence type="ECO:0000256" key="7">
    <source>
        <dbReference type="ARBA" id="ARBA00022792"/>
    </source>
</evidence>
<dbReference type="SUPFAM" id="SSF52833">
    <property type="entry name" value="Thioredoxin-like"/>
    <property type="match status" value="1"/>
</dbReference>
<evidence type="ECO:0000259" key="13">
    <source>
        <dbReference type="SMART" id="SM00916"/>
    </source>
</evidence>
<evidence type="ECO:0000313" key="14">
    <source>
        <dbReference type="EMBL" id="KAK9302015.1"/>
    </source>
</evidence>
<dbReference type="Pfam" id="PF05047">
    <property type="entry name" value="L51_S25_CI-B8"/>
    <property type="match status" value="1"/>
</dbReference>
<dbReference type="GO" id="GO:0005743">
    <property type="term" value="C:mitochondrial inner membrane"/>
    <property type="evidence" value="ECO:0007669"/>
    <property type="project" value="UniProtKB-SubCell"/>
</dbReference>
<evidence type="ECO:0000256" key="9">
    <source>
        <dbReference type="ARBA" id="ARBA00023128"/>
    </source>
</evidence>
<evidence type="ECO:0000256" key="6">
    <source>
        <dbReference type="ARBA" id="ARBA00022660"/>
    </source>
</evidence>
<evidence type="ECO:0000256" key="1">
    <source>
        <dbReference type="ARBA" id="ARBA00003195"/>
    </source>
</evidence>
<keyword evidence="7" id="KW-0999">Mitochondrion inner membrane</keyword>
<dbReference type="EMBL" id="JAWNGG020000101">
    <property type="protein sequence ID" value="KAK9302015.1"/>
    <property type="molecule type" value="Genomic_DNA"/>
</dbReference>
<evidence type="ECO:0000256" key="12">
    <source>
        <dbReference type="ARBA" id="ARBA00032513"/>
    </source>
</evidence>
<protein>
    <recommendedName>
        <fullName evidence="4">NADH dehydrogenase [ubiquinone] 1 alpha subcomplex subunit 2</fullName>
    </recommendedName>
    <alternativeName>
        <fullName evidence="11">Complex I-B8</fullName>
    </alternativeName>
    <alternativeName>
        <fullName evidence="12">NADH-ubiquinone oxidoreductase B8 subunit</fullName>
    </alternativeName>
</protein>
<comment type="caution">
    <text evidence="14">The sequence shown here is derived from an EMBL/GenBank/DDBJ whole genome shotgun (WGS) entry which is preliminary data.</text>
</comment>
<keyword evidence="10" id="KW-0472">Membrane</keyword>
<evidence type="ECO:0000256" key="11">
    <source>
        <dbReference type="ARBA" id="ARBA00031441"/>
    </source>
</evidence>
<evidence type="ECO:0000256" key="5">
    <source>
        <dbReference type="ARBA" id="ARBA00022448"/>
    </source>
</evidence>
<evidence type="ECO:0000313" key="15">
    <source>
        <dbReference type="Proteomes" id="UP001432146"/>
    </source>
</evidence>
<dbReference type="InterPro" id="IPR016464">
    <property type="entry name" value="NADH_Ub_cplx-1_asu_su-2"/>
</dbReference>
<dbReference type="PANTHER" id="PTHR12878">
    <property type="entry name" value="NADH-UBIQUINONE OXIDOREDUCTASE B8 SUBUNIT"/>
    <property type="match status" value="1"/>
</dbReference>
<feature type="domain" description="Ribosomal protein/NADH dehydrogenase" evidence="13">
    <location>
        <begin position="40"/>
        <end position="113"/>
    </location>
</feature>
<sequence length="115" mass="13422">MYLIFLFLYIGNDSTFMSYLKMAAIKFGPQLKELRILLCQTSKSSQGVRDFIEQQYVPLKRNNPNFPVLIRECSDTEPVLYARYELGVERRISLQNLKSEEILQRVQELAASKPK</sequence>
<evidence type="ECO:0000256" key="3">
    <source>
        <dbReference type="ARBA" id="ARBA00008939"/>
    </source>
</evidence>
<accession>A0AAW0ZW86</accession>
<keyword evidence="15" id="KW-1185">Reference proteome</keyword>
<evidence type="ECO:0000256" key="8">
    <source>
        <dbReference type="ARBA" id="ARBA00022982"/>
    </source>
</evidence>
<comment type="function">
    <text evidence="1">Accessory subunit of the mitochondrial membrane respiratory chain NADH dehydrogenase (Complex I), that is believed not to be involved in catalysis. Complex I functions in the transfer of electrons from NADH to the respiratory chain. The immediate electron acceptor for the enzyme is believed to be ubiquinone.</text>
</comment>
<name>A0AAW0ZW86_9HYME</name>
<gene>
    <name evidence="14" type="ORF">QLX08_005854</name>
</gene>
<comment type="subcellular location">
    <subcellularLocation>
        <location evidence="2">Mitochondrion inner membrane</location>
        <topology evidence="2">Peripheral membrane protein</topology>
        <orientation evidence="2">Matrix side</orientation>
    </subcellularLocation>
</comment>
<dbReference type="InterPro" id="IPR036249">
    <property type="entry name" value="Thioredoxin-like_sf"/>
</dbReference>
<comment type="similarity">
    <text evidence="3">Belongs to the complex I NDUFA2 subunit family.</text>
</comment>
<dbReference type="Proteomes" id="UP001432146">
    <property type="component" value="Unassembled WGS sequence"/>
</dbReference>
<keyword evidence="6" id="KW-0679">Respiratory chain</keyword>